<dbReference type="InParanoid" id="A0A7M7KA30"/>
<dbReference type="UniPathway" id="UPA00074">
    <property type="reaction ID" value="UER00128"/>
</dbReference>
<evidence type="ECO:0000259" key="21">
    <source>
        <dbReference type="Pfam" id="PF22689"/>
    </source>
</evidence>
<dbReference type="GO" id="GO:0005737">
    <property type="term" value="C:cytoplasm"/>
    <property type="evidence" value="ECO:0007669"/>
    <property type="project" value="UniProtKB-SubCell"/>
</dbReference>
<evidence type="ECO:0000256" key="9">
    <source>
        <dbReference type="ARBA" id="ARBA00022741"/>
    </source>
</evidence>
<dbReference type="Pfam" id="PF18076">
    <property type="entry name" value="FGAR-AT_N"/>
    <property type="match status" value="1"/>
</dbReference>
<evidence type="ECO:0000256" key="4">
    <source>
        <dbReference type="ARBA" id="ARBA00012747"/>
    </source>
</evidence>
<evidence type="ECO:0000256" key="14">
    <source>
        <dbReference type="ARBA" id="ARBA00029823"/>
    </source>
</evidence>
<dbReference type="Pfam" id="PF13507">
    <property type="entry name" value="GATase_5"/>
    <property type="match status" value="1"/>
</dbReference>
<dbReference type="NCBIfam" id="TIGR01735">
    <property type="entry name" value="FGAM_synt"/>
    <property type="match status" value="1"/>
</dbReference>
<dbReference type="RefSeq" id="XP_022663775.1">
    <property type="nucleotide sequence ID" value="XM_022808040.1"/>
</dbReference>
<dbReference type="Pfam" id="PF22689">
    <property type="entry name" value="FGAR-AT_PurM_N-like"/>
    <property type="match status" value="1"/>
</dbReference>
<dbReference type="PANTHER" id="PTHR10099:SF1">
    <property type="entry name" value="PHOSPHORIBOSYLFORMYLGLYCINAMIDINE SYNTHASE"/>
    <property type="match status" value="1"/>
</dbReference>
<dbReference type="GO" id="GO:0046872">
    <property type="term" value="F:metal ion binding"/>
    <property type="evidence" value="ECO:0007669"/>
    <property type="project" value="UniProtKB-KW"/>
</dbReference>
<comment type="pathway">
    <text evidence="2">Purine metabolism; IMP biosynthesis via de novo pathway; 5-amino-1-(5-phospho-D-ribosyl)imidazole from N(2)-formyl-N(1)-(5-phospho-D-ribosyl)glycinamide: step 1/2.</text>
</comment>
<dbReference type="Gene3D" id="3.40.50.880">
    <property type="match status" value="1"/>
</dbReference>
<dbReference type="InterPro" id="IPR029062">
    <property type="entry name" value="Class_I_gatase-like"/>
</dbReference>
<dbReference type="InterPro" id="IPR036676">
    <property type="entry name" value="PurM-like_C_sf"/>
</dbReference>
<dbReference type="SUPFAM" id="SSF55326">
    <property type="entry name" value="PurM N-terminal domain-like"/>
    <property type="match status" value="2"/>
</dbReference>
<feature type="domain" description="Phosphoribosylformylglycinamidine synthase N-terminal" evidence="20">
    <location>
        <begin position="40"/>
        <end position="146"/>
    </location>
</feature>
<reference evidence="22" key="1">
    <citation type="submission" date="2021-01" db="UniProtKB">
        <authorList>
            <consortium name="EnsemblMetazoa"/>
        </authorList>
    </citation>
    <scope>IDENTIFICATION</scope>
</reference>
<dbReference type="SMART" id="SM01211">
    <property type="entry name" value="GATase_5"/>
    <property type="match status" value="1"/>
</dbReference>
<dbReference type="Pfam" id="PF02769">
    <property type="entry name" value="AIRS_C"/>
    <property type="match status" value="2"/>
</dbReference>
<evidence type="ECO:0000313" key="23">
    <source>
        <dbReference type="Proteomes" id="UP000594260"/>
    </source>
</evidence>
<dbReference type="InterPro" id="IPR040707">
    <property type="entry name" value="FGAR-AT_N"/>
</dbReference>
<dbReference type="OMA" id="LSANWMW"/>
<keyword evidence="11" id="KW-0067">ATP-binding</keyword>
<dbReference type="Gene3D" id="3.90.650.10">
    <property type="entry name" value="PurM-like C-terminal domain"/>
    <property type="match status" value="2"/>
</dbReference>
<comment type="function">
    <text evidence="16">Phosphoribosylformylglycinamidine synthase involved in the purines biosynthetic pathway. Catalyzes the ATP-dependent conversion of formylglycinamide ribonucleotide (FGAR) and glutamine to yield formylglycinamidine ribonucleotide (FGAM) and glutamate.</text>
</comment>
<keyword evidence="8" id="KW-0479">Metal-binding</keyword>
<dbReference type="SUPFAM" id="SSF109736">
    <property type="entry name" value="FGAM synthase PurL, linker domain"/>
    <property type="match status" value="1"/>
</dbReference>
<dbReference type="InterPro" id="IPR010073">
    <property type="entry name" value="PurL_large"/>
</dbReference>
<dbReference type="FunFam" id="3.90.650.10:FF:000024">
    <property type="entry name" value="Phosphoribosylformylglycinamidine synthase"/>
    <property type="match status" value="1"/>
</dbReference>
<dbReference type="CDD" id="cd01740">
    <property type="entry name" value="GATase1_FGAR_AT"/>
    <property type="match status" value="1"/>
</dbReference>
<dbReference type="NCBIfam" id="NF003672">
    <property type="entry name" value="PRK05297.1"/>
    <property type="match status" value="1"/>
</dbReference>
<dbReference type="InterPro" id="IPR041609">
    <property type="entry name" value="PurL_linker"/>
</dbReference>
<dbReference type="SUPFAM" id="SSF52317">
    <property type="entry name" value="Class I glutamine amidotransferase-like"/>
    <property type="match status" value="1"/>
</dbReference>
<accession>A0A7M7KA30</accession>
<dbReference type="CDD" id="cd02203">
    <property type="entry name" value="PurL_repeat1"/>
    <property type="match status" value="1"/>
</dbReference>
<evidence type="ECO:0000256" key="15">
    <source>
        <dbReference type="ARBA" id="ARBA00032632"/>
    </source>
</evidence>
<name>A0A7M7KA30_VARDE</name>
<feature type="domain" description="PurM-like C-terminal" evidence="18">
    <location>
        <begin position="434"/>
        <end position="590"/>
    </location>
</feature>
<dbReference type="OrthoDB" id="6666987at2759"/>
<dbReference type="InterPro" id="IPR010918">
    <property type="entry name" value="PurM-like_C_dom"/>
</dbReference>
<dbReference type="FunFam" id="1.10.8.750:FF:000001">
    <property type="entry name" value="Putative phosphoribosylformylglycinamidine synthase"/>
    <property type="match status" value="1"/>
</dbReference>
<dbReference type="EC" id="6.3.5.3" evidence="4"/>
<dbReference type="SUPFAM" id="SSF56042">
    <property type="entry name" value="PurM C-terminal domain-like"/>
    <property type="match status" value="2"/>
</dbReference>
<protein>
    <recommendedName>
        <fullName evidence="17">Phosphoribosylformylglycinamidine synthase</fullName>
        <ecNumber evidence="4">6.3.5.3</ecNumber>
    </recommendedName>
    <alternativeName>
        <fullName evidence="15">Formylglycinamide ribonucleotide amidotransferase</fullName>
    </alternativeName>
    <alternativeName>
        <fullName evidence="14">Formylglycinamide ribotide amidotransferase</fullName>
    </alternativeName>
</protein>
<evidence type="ECO:0000256" key="1">
    <source>
        <dbReference type="ARBA" id="ARBA00004496"/>
    </source>
</evidence>
<dbReference type="CTD" id="5198"/>
<dbReference type="KEGG" id="vde:111251458"/>
<dbReference type="InterPro" id="IPR055181">
    <property type="entry name" value="FGAR-AT_PurM_N-like"/>
</dbReference>
<keyword evidence="6" id="KW-0597">Phosphoprotein</keyword>
<dbReference type="GO" id="GO:0006189">
    <property type="term" value="P:'de novo' IMP biosynthetic process"/>
    <property type="evidence" value="ECO:0007669"/>
    <property type="project" value="UniProtKB-UniPathway"/>
</dbReference>
<keyword evidence="10" id="KW-0658">Purine biosynthesis</keyword>
<evidence type="ECO:0000256" key="3">
    <source>
        <dbReference type="ARBA" id="ARBA00008608"/>
    </source>
</evidence>
<evidence type="ECO:0000256" key="5">
    <source>
        <dbReference type="ARBA" id="ARBA00022490"/>
    </source>
</evidence>
<evidence type="ECO:0000256" key="2">
    <source>
        <dbReference type="ARBA" id="ARBA00004920"/>
    </source>
</evidence>
<evidence type="ECO:0000256" key="8">
    <source>
        <dbReference type="ARBA" id="ARBA00022723"/>
    </source>
</evidence>
<keyword evidence="9" id="KW-0547">Nucleotide-binding</keyword>
<dbReference type="CDD" id="cd02204">
    <property type="entry name" value="PurL_repeat2"/>
    <property type="match status" value="1"/>
</dbReference>
<evidence type="ECO:0000256" key="16">
    <source>
        <dbReference type="ARBA" id="ARBA00057317"/>
    </source>
</evidence>
<evidence type="ECO:0000256" key="11">
    <source>
        <dbReference type="ARBA" id="ARBA00022840"/>
    </source>
</evidence>
<comment type="similarity">
    <text evidence="3">In the N-terminal section; belongs to the FGAMS family.</text>
</comment>
<dbReference type="SUPFAM" id="SSF82697">
    <property type="entry name" value="PurS-like"/>
    <property type="match status" value="1"/>
</dbReference>
<dbReference type="GeneID" id="111251458"/>
<feature type="domain" description="Phosphoribosylformylglycinamidine synthase linker" evidence="19">
    <location>
        <begin position="173"/>
        <end position="222"/>
    </location>
</feature>
<evidence type="ECO:0000256" key="6">
    <source>
        <dbReference type="ARBA" id="ARBA00022553"/>
    </source>
</evidence>
<dbReference type="Gene3D" id="3.30.1330.10">
    <property type="entry name" value="PurM-like, N-terminal domain"/>
    <property type="match status" value="2"/>
</dbReference>
<evidence type="ECO:0000256" key="7">
    <source>
        <dbReference type="ARBA" id="ARBA00022598"/>
    </source>
</evidence>
<keyword evidence="23" id="KW-1185">Reference proteome</keyword>
<evidence type="ECO:0000259" key="20">
    <source>
        <dbReference type="Pfam" id="PF18076"/>
    </source>
</evidence>
<dbReference type="FunFam" id="3.30.1330.10:FF:000010">
    <property type="entry name" value="Phosphoribosylformylglycinamidine synthase"/>
    <property type="match status" value="1"/>
</dbReference>
<evidence type="ECO:0000259" key="18">
    <source>
        <dbReference type="Pfam" id="PF02769"/>
    </source>
</evidence>
<evidence type="ECO:0000256" key="10">
    <source>
        <dbReference type="ARBA" id="ARBA00022755"/>
    </source>
</evidence>
<keyword evidence="13" id="KW-0315">Glutamine amidotransferase</keyword>
<dbReference type="InterPro" id="IPR036921">
    <property type="entry name" value="PurM-like_N_sf"/>
</dbReference>
<organism evidence="22 23">
    <name type="scientific">Varroa destructor</name>
    <name type="common">Honeybee mite</name>
    <dbReference type="NCBI Taxonomy" id="109461"/>
    <lineage>
        <taxon>Eukaryota</taxon>
        <taxon>Metazoa</taxon>
        <taxon>Ecdysozoa</taxon>
        <taxon>Arthropoda</taxon>
        <taxon>Chelicerata</taxon>
        <taxon>Arachnida</taxon>
        <taxon>Acari</taxon>
        <taxon>Parasitiformes</taxon>
        <taxon>Mesostigmata</taxon>
        <taxon>Gamasina</taxon>
        <taxon>Dermanyssoidea</taxon>
        <taxon>Varroidae</taxon>
        <taxon>Varroa</taxon>
    </lineage>
</organism>
<keyword evidence="5" id="KW-0963">Cytoplasm</keyword>
<sequence>MVVFRFFRRPAVPAAKHAEIEKRLRAATGGKVTELLDTESCYYVNVNGGLNTEQEDKLRWLLTPTHDQALNANQGELVVEVGPRLNFETPSSTQAVSICHTIGLDHVTRIERCSRFLMAHTDIDAEILAKIHKELHDKMTEQVYEKPLTTFELDQNPDQWTEVAIIGQGRPALEQCSKELGLAFDDWDLDYYTNLFKNRLKRNPTTVECFDLAQSNSEHSRHWFFKGDLVIDGKAEKENLFQIIQGTQKTSNPNNVIAFSDNSSALKGYRTQVWIPENPCGPSRLTVQTKERHLLFTAETHNFPTGVAPFAGATTGTGGRIRDTHATGRGSYEIAGTAGYSFGNLHIPGYDLPWEEEWEYPPNFAPPLQVAIEASNGASDYGNKFGEPVLTGFSRSFGMRLPNGERKEYVKPIMFSGGFGCIDADTCAKVAPEKGMLVVKLGGPAYRIGVGGGAASSIVVQGDQSAKLDFDAVQRGDAEMEQKLHRLVRACAERGVDANPIQSIHDQGAGGNGNVLKEISEPAGAIIRTKEFQLGDPTISTMELWGAEYQENDAILCKLEDKELLELISRRERCPVNFVGEITGTGKIVLEEYEGQERPPVDLDLESVLGHMPRKTFQLDSYKPPLKALSLPSNLQIMDALHRVLRLPSVASKRFLTSKVDRCVTGLVAQQQCVGPLHTPLADVAVIALTYFDTVGGATSIGEQPVKGILSPSAGARMSVAEAVTNLMFAKISSLKDIKCSGNWMWPAKLPGEGGALVDACKAMCSSMKALGIAVDGGKDSLGMAARVGVETVKSPGTIVISCYAPCPNITLTVTPDIKGPWAGESTSLIYVTCTPGKARLGGSALAQVYSQLGDQVSDLDRPELLKAAFEVTQMLLTEKKILAGHDISDGGVITCVLEMLFAGNCGATINILSNGNELSALFNEEVGFILEVASIDCDLIIAKYNATGAKCVKIGETTISGPRAKISITCGASQVESEVAELRDIWEATSFELESYQTNCDAASQERRTLQSRTTPPYKLTEKITLQIPRNITSRKIRVAILREEGTNSDREMQAAAYMAGFEAWDVTMTDLLDGNIALDHFNGIIFPGGFSYADVLGSARGWAAGFRYHDKLRSQLEVFKSRSDTFSLGVCNGCQLMALLSWVGPSKHGNPGVSLLPNISGRFECRYNAVRIENTNNIWLKGMEGAILGVWTAHGEGRFDFKTSDLMAACENKNLVTVRYVDDSGSPTQVYPLNPNGSPNAIAGLTSECGRHLALMPHPERCFLPWQCPHWPKDKQRDGGRWASATASPWLQIFLNANKWATDNQ</sequence>
<evidence type="ECO:0000256" key="13">
    <source>
        <dbReference type="ARBA" id="ARBA00022962"/>
    </source>
</evidence>
<dbReference type="FunFam" id="3.30.1330.10:FF:000007">
    <property type="entry name" value="Phosphoribosylformylglycinamidine synthase, putative"/>
    <property type="match status" value="1"/>
</dbReference>
<dbReference type="FunCoup" id="A0A7M7KA30">
    <property type="interactions" value="1774"/>
</dbReference>
<feature type="domain" description="PurM-like C-terminal" evidence="18">
    <location>
        <begin position="830"/>
        <end position="959"/>
    </location>
</feature>
<keyword evidence="7" id="KW-0436">Ligase</keyword>
<dbReference type="GO" id="GO:0004642">
    <property type="term" value="F:phosphoribosylformylglycinamidine synthase activity"/>
    <property type="evidence" value="ECO:0007669"/>
    <property type="project" value="UniProtKB-EC"/>
</dbReference>
<dbReference type="EnsemblMetazoa" id="XM_022808040">
    <property type="protein sequence ID" value="XP_022663775"/>
    <property type="gene ID" value="LOC111251458"/>
</dbReference>
<dbReference type="PROSITE" id="PS51273">
    <property type="entry name" value="GATASE_TYPE_1"/>
    <property type="match status" value="1"/>
</dbReference>
<evidence type="ECO:0000256" key="17">
    <source>
        <dbReference type="ARBA" id="ARBA00071729"/>
    </source>
</evidence>
<dbReference type="PANTHER" id="PTHR10099">
    <property type="entry name" value="PHOSPHORIBOSYLFORMYLGLYCINAMIDINE SYNTHASE"/>
    <property type="match status" value="1"/>
</dbReference>
<dbReference type="Gene3D" id="1.10.8.750">
    <property type="entry name" value="Phosphoribosylformylglycinamidine synthase, linker domain"/>
    <property type="match status" value="1"/>
</dbReference>
<dbReference type="HAMAP" id="MF_00419">
    <property type="entry name" value="PurL_1"/>
    <property type="match status" value="1"/>
</dbReference>
<proteinExistence type="inferred from homology"/>
<dbReference type="Pfam" id="PF18072">
    <property type="entry name" value="FGAR-AT_linker"/>
    <property type="match status" value="1"/>
</dbReference>
<dbReference type="GO" id="GO:0005524">
    <property type="term" value="F:ATP binding"/>
    <property type="evidence" value="ECO:0007669"/>
    <property type="project" value="UniProtKB-KW"/>
</dbReference>
<evidence type="ECO:0000259" key="19">
    <source>
        <dbReference type="Pfam" id="PF18072"/>
    </source>
</evidence>
<keyword evidence="12" id="KW-0460">Magnesium</keyword>
<evidence type="ECO:0000256" key="12">
    <source>
        <dbReference type="ARBA" id="ARBA00022842"/>
    </source>
</evidence>
<feature type="domain" description="FGAR-AT PurM N-terminal-like" evidence="21">
    <location>
        <begin position="652"/>
        <end position="806"/>
    </location>
</feature>
<evidence type="ECO:0000313" key="22">
    <source>
        <dbReference type="EnsemblMetazoa" id="XP_022663775"/>
    </source>
</evidence>
<dbReference type="InterPro" id="IPR036604">
    <property type="entry name" value="PurS-like_sf"/>
</dbReference>
<dbReference type="Proteomes" id="UP000594260">
    <property type="component" value="Unplaced"/>
</dbReference>
<comment type="subcellular location">
    <subcellularLocation>
        <location evidence="1">Cytoplasm</location>
    </subcellularLocation>
</comment>